<name>A0A0J6V8E9_9MYCO</name>
<dbReference type="AlphaFoldDB" id="A0A0J6V8E9"/>
<comment type="caution">
    <text evidence="2">The sequence shown here is derived from an EMBL/GenBank/DDBJ whole genome shotgun (WGS) entry which is preliminary data.</text>
</comment>
<dbReference type="InterPro" id="IPR015330">
    <property type="entry name" value="DNA_primase/pol_bifunc_N"/>
</dbReference>
<dbReference type="SUPFAM" id="SSF56747">
    <property type="entry name" value="Prim-pol domain"/>
    <property type="match status" value="1"/>
</dbReference>
<evidence type="ECO:0000259" key="1">
    <source>
        <dbReference type="SMART" id="SM00943"/>
    </source>
</evidence>
<proteinExistence type="predicted"/>
<dbReference type="PATRIC" id="fig|37916.4.peg.6376"/>
<dbReference type="CDD" id="cd04859">
    <property type="entry name" value="Prim_Pol"/>
    <property type="match status" value="1"/>
</dbReference>
<dbReference type="SMART" id="SM00943">
    <property type="entry name" value="Prim-Pol"/>
    <property type="match status" value="1"/>
</dbReference>
<keyword evidence="3" id="KW-1185">Reference proteome</keyword>
<evidence type="ECO:0000313" key="3">
    <source>
        <dbReference type="Proteomes" id="UP000036513"/>
    </source>
</evidence>
<organism evidence="2 3">
    <name type="scientific">Mycolicibacterium chlorophenolicum</name>
    <dbReference type="NCBI Taxonomy" id="37916"/>
    <lineage>
        <taxon>Bacteria</taxon>
        <taxon>Bacillati</taxon>
        <taxon>Actinomycetota</taxon>
        <taxon>Actinomycetes</taxon>
        <taxon>Mycobacteriales</taxon>
        <taxon>Mycobacteriaceae</taxon>
        <taxon>Mycolicibacterium</taxon>
    </lineage>
</organism>
<accession>A0A0J6V8E9</accession>
<dbReference type="STRING" id="37916.MCHLDSM_06359"/>
<protein>
    <recommendedName>
        <fullName evidence="1">DNA primase/polymerase bifunctional N-terminal domain-containing protein</fullName>
    </recommendedName>
</protein>
<sequence length="740" mass="80240">MTTVRPDTTARQLIWPDVSRMAVAEAVGAYAEAGFYLVPIKAGTKNAGSVLGIGWPAKSSCDVATVADWWRKHPTAGIGIHTGRSGIVVFDVDLDELPQDLAPLQTGLIHRSRAGTDSQRGHYIFASRDTYTAGALRLPDGTKAGEIRSGNTIIVVEPTPHANGGLYRCSHAGAVPALNIEPSQFLVPAPKAGDSDVGAFLAAYPGNEGDNLAYCLRLAIKRFDRLVSSYTETGISDKRSKNRHDAMTDVLCLTLKEAHTQAYSAAEAVGILRKKWLTVISGDSNHSPEDFDRMLGFAVEAANRDDPTKRREIMARTFGTDTRSPNSAVQAVQAIKTPTGPKMTDPRQVRKDVEAQRNLLNELHAEFRRWFGQHYDLAAIDATLAAAAVEKLSGDPLWLLLVSGASTAKSETVTRLENCERVVPVSTLTTEAALLSATGKDDKDPNATGGILREVGESGIIVFKDVTSILSMNPSTRAPILAALREIYDGEWHRGKGTDGGSRLHWKGRVIVVGAVTTAWDKHHAVVAEMGDRFILLRIDSTDLEARLAHGAQAIENTGDEYTMRAKLSGLVAKVIENVNPRVVPKLNAVDQQRILAAANFASYARTAVETNYKGDVIDSHAPEGPARLSKQLTQLFRGSCVIGLNRSAAMSLVIRSARDCIPPLRLLVLEDLAQHPRSRTNDVRKRLQKPAATIDRVIQSLVALGMVEQDESEEPLQSGNSRQVWRFSLSESFGPDVLA</sequence>
<dbReference type="Proteomes" id="UP000036513">
    <property type="component" value="Unassembled WGS sequence"/>
</dbReference>
<dbReference type="Pfam" id="PF09250">
    <property type="entry name" value="Prim-Pol"/>
    <property type="match status" value="1"/>
</dbReference>
<reference evidence="2 3" key="1">
    <citation type="journal article" date="2015" name="Genome Biol. Evol.">
        <title>Characterization of Three Mycobacterium spp. with Potential Use in Bioremediation by Genome Sequencing and Comparative Genomics.</title>
        <authorList>
            <person name="Das S."/>
            <person name="Pettersson B.M."/>
            <person name="Behra P.R."/>
            <person name="Ramesh M."/>
            <person name="Dasgupta S."/>
            <person name="Bhattacharya A."/>
            <person name="Kirsebom L.A."/>
        </authorList>
    </citation>
    <scope>NUCLEOTIDE SEQUENCE [LARGE SCALE GENOMIC DNA]</scope>
    <source>
        <strain evidence="2 3">DSM 43826</strain>
    </source>
</reference>
<gene>
    <name evidence="2" type="ORF">MCHLDSM_06359</name>
</gene>
<feature type="domain" description="DNA primase/polymerase bifunctional N-terminal" evidence="1">
    <location>
        <begin position="27"/>
        <end position="179"/>
    </location>
</feature>
<evidence type="ECO:0000313" key="2">
    <source>
        <dbReference type="EMBL" id="KMO67110.1"/>
    </source>
</evidence>
<dbReference type="EMBL" id="JYNL01000069">
    <property type="protein sequence ID" value="KMO67110.1"/>
    <property type="molecule type" value="Genomic_DNA"/>
</dbReference>